<evidence type="ECO:0000313" key="4">
    <source>
        <dbReference type="Proteomes" id="UP000034273"/>
    </source>
</evidence>
<dbReference type="InterPro" id="IPR036365">
    <property type="entry name" value="PGBD-like_sf"/>
</dbReference>
<keyword evidence="1" id="KW-0732">Signal</keyword>
<reference evidence="3 4" key="1">
    <citation type="journal article" date="2015" name="Nature">
        <title>rRNA introns, odd ribosomes, and small enigmatic genomes across a large radiation of phyla.</title>
        <authorList>
            <person name="Brown C.T."/>
            <person name="Hug L.A."/>
            <person name="Thomas B.C."/>
            <person name="Sharon I."/>
            <person name="Castelle C.J."/>
            <person name="Singh A."/>
            <person name="Wilkins M.J."/>
            <person name="Williams K.H."/>
            <person name="Banfield J.F."/>
        </authorList>
    </citation>
    <scope>NUCLEOTIDE SEQUENCE [LARGE SCALE GENOMIC DNA]</scope>
</reference>
<dbReference type="EMBL" id="LCQW01000024">
    <property type="protein sequence ID" value="KKW23338.1"/>
    <property type="molecule type" value="Genomic_DNA"/>
</dbReference>
<accession>A0A0G1WWP5</accession>
<dbReference type="STRING" id="1618671.UY67_C0024G0012"/>
<organism evidence="3 4">
    <name type="scientific">Candidatus Kaiserbacteria bacterium GW2011_GWA2_52_12</name>
    <dbReference type="NCBI Taxonomy" id="1618671"/>
    <lineage>
        <taxon>Bacteria</taxon>
        <taxon>Candidatus Kaiseribacteriota</taxon>
    </lineage>
</organism>
<dbReference type="Gene3D" id="1.10.101.10">
    <property type="entry name" value="PGBD-like superfamily/PGBD"/>
    <property type="match status" value="1"/>
</dbReference>
<protein>
    <recommendedName>
        <fullName evidence="2">Peptidoglycan binding-like domain-containing protein</fullName>
    </recommendedName>
</protein>
<sequence>MSKALATKNVAAVVLAFAMIVGIAFAFATPAKADVLSDLQAQVQALLAQISSLQGGSGAVVGASCTTFTQNLKAGSSGGEVMALQKFLNSHGAQVSASGAGSPGNETSYFGPATKAAVIKFQNAYASDILAPVGLTAGTGNWFASTRAKANLLCAGGGTTGGTTGGVVVPTGPGITVSAAAQPANSLAPKKAIRVPFTNITLTNNTGAAVTITGVTVQRTGLAADAAFASVVLIDSNGLQIGNTQTWNSNHTAIIGGTFTLAAGSSMQYTVAGNMATDETAYAGQVASIAVTGVNTSVAVNGSLPITGASQTINNSLVIGIVSNGVSAFDPNSAASKQIGSTGVKFSGVRFTADSTEDVKLYSIRWRVNGSASAGDISNVVTVISGTTYPTTISADGRYYTATFAGGLLVTKGNSIDAYVQGDLSGSNSSGRIVQFDIDKTSDVYFVGQTYGYGIKVTLAGSCTALSTASTHTTCLSDAASALQPWLQGSTVTILAGTVTMIQNASSIASQNIAVNVPNQTLGGFTTNFAGEPVTVSGMTFRIASVGTTSVNEITSVSLVDSNGAVIAGPVDAVGSVVTYSNSITFPVGASTYTLKGKIPSTGWPTNSTVVLSTTPSGWTTPTGQTSGNTVTISTAVFTMNTMTVKAGYIAISAGTSPASQNVVAGGQSILMGKVQLDTTASGEDMRMSSLGLRMSGNGAVANLSGCALFNGATQLNTGSNVVNSVTNSSYSTAYNTFTFDDAQVFPKGVVTTLSLKCNLSSTASSSQTYIWGVGADYSTTVFPATGSVSGNNVAATVSATVSGTMTVSTGGVTVTVDSSSPSYTVRSAGTTGIIAGVYKVRATNEDFNLAKLGLTLASGIYGATSTGAGGSPSSGAGDLVTAYLYNGATLLGTATFTGTSQTATSTFTSSLLIPRDTDTLITVKVDLAGIGMSSSGGIGNLVTVDSLNYEGTGVASGVTLRGNGSTGVAGFRLFKSYPTLALDTLGSTGVGDGRLMHFKVTANSAGPVSIYNMHFTFATTTATISNVQLFGFSDSAYSSPISGQGDGGQIGITYTGYFTSTADAVFTARTPVVVPAGGTYYFEVRTSITGVTSGASVITKLLGDTTYTPGFAQANSISGYNVGSSTVAATTTGNFIWSGNSTTTPATTDVDWSNGYSLPGLPSGGLIMTRGN</sequence>
<comment type="caution">
    <text evidence="3">The sequence shown here is derived from an EMBL/GenBank/DDBJ whole genome shotgun (WGS) entry which is preliminary data.</text>
</comment>
<evidence type="ECO:0000313" key="3">
    <source>
        <dbReference type="EMBL" id="KKW23338.1"/>
    </source>
</evidence>
<dbReference type="InterPro" id="IPR002477">
    <property type="entry name" value="Peptidoglycan-bd-like"/>
</dbReference>
<evidence type="ECO:0000259" key="2">
    <source>
        <dbReference type="Pfam" id="PF01471"/>
    </source>
</evidence>
<dbReference type="SUPFAM" id="SSF47090">
    <property type="entry name" value="PGBD-like"/>
    <property type="match status" value="1"/>
</dbReference>
<proteinExistence type="predicted"/>
<name>A0A0G1WWP5_9BACT</name>
<dbReference type="InterPro" id="IPR036366">
    <property type="entry name" value="PGBDSf"/>
</dbReference>
<dbReference type="AlphaFoldDB" id="A0A0G1WWP5"/>
<dbReference type="Proteomes" id="UP000034273">
    <property type="component" value="Unassembled WGS sequence"/>
</dbReference>
<dbReference type="Pfam" id="PF01471">
    <property type="entry name" value="PG_binding_1"/>
    <property type="match status" value="1"/>
</dbReference>
<feature type="signal peptide" evidence="1">
    <location>
        <begin position="1"/>
        <end position="26"/>
    </location>
</feature>
<feature type="chain" id="PRO_5002540636" description="Peptidoglycan binding-like domain-containing protein" evidence="1">
    <location>
        <begin position="27"/>
        <end position="1173"/>
    </location>
</feature>
<feature type="domain" description="Peptidoglycan binding-like" evidence="2">
    <location>
        <begin position="77"/>
        <end position="125"/>
    </location>
</feature>
<evidence type="ECO:0000256" key="1">
    <source>
        <dbReference type="SAM" id="SignalP"/>
    </source>
</evidence>
<gene>
    <name evidence="3" type="ORF">UY67_C0024G0012</name>
</gene>